<dbReference type="EMBL" id="AZHA01000094">
    <property type="protein sequence ID" value="KZZ99757.1"/>
    <property type="molecule type" value="Genomic_DNA"/>
</dbReference>
<accession>A0A168FDI6</accession>
<comment type="caution">
    <text evidence="1">The sequence shown here is derived from an EMBL/GenBank/DDBJ whole genome shotgun (WGS) entry which is preliminary data.</text>
</comment>
<sequence length="65" mass="7484">MANVAPLTASQEDIMFRRRGIALTLESSGMRTVLEYDIKEDMFTRYDIIERELDLYEVDANGNPV</sequence>
<gene>
    <name evidence="1" type="ORF">BBO_09480</name>
</gene>
<evidence type="ECO:0000313" key="2">
    <source>
        <dbReference type="Proteomes" id="UP000076863"/>
    </source>
</evidence>
<name>A0A168FDI6_9HYPO</name>
<keyword evidence="2" id="KW-1185">Reference proteome</keyword>
<dbReference type="AlphaFoldDB" id="A0A168FDI6"/>
<protein>
    <submittedName>
        <fullName evidence="1">Uncharacterized protein</fullName>
    </submittedName>
</protein>
<reference evidence="1 2" key="1">
    <citation type="journal article" date="2016" name="Genome Biol. Evol.">
        <title>Divergent and convergent evolution of fungal pathogenicity.</title>
        <authorList>
            <person name="Shang Y."/>
            <person name="Xiao G."/>
            <person name="Zheng P."/>
            <person name="Cen K."/>
            <person name="Zhan S."/>
            <person name="Wang C."/>
        </authorList>
    </citation>
    <scope>NUCLEOTIDE SEQUENCE [LARGE SCALE GENOMIC DNA]</scope>
    <source>
        <strain evidence="1 2">RCEF 3172</strain>
    </source>
</reference>
<dbReference type="Proteomes" id="UP000076863">
    <property type="component" value="Unassembled WGS sequence"/>
</dbReference>
<proteinExistence type="predicted"/>
<evidence type="ECO:0000313" key="1">
    <source>
        <dbReference type="EMBL" id="KZZ99757.1"/>
    </source>
</evidence>
<organism evidence="1 2">
    <name type="scientific">Beauveria brongniartii RCEF 3172</name>
    <dbReference type="NCBI Taxonomy" id="1081107"/>
    <lineage>
        <taxon>Eukaryota</taxon>
        <taxon>Fungi</taxon>
        <taxon>Dikarya</taxon>
        <taxon>Ascomycota</taxon>
        <taxon>Pezizomycotina</taxon>
        <taxon>Sordariomycetes</taxon>
        <taxon>Hypocreomycetidae</taxon>
        <taxon>Hypocreales</taxon>
        <taxon>Cordycipitaceae</taxon>
        <taxon>Beauveria</taxon>
        <taxon>Beauveria brongniartii</taxon>
    </lineage>
</organism>